<gene>
    <name evidence="2" type="ORF">EZS28_011585</name>
</gene>
<evidence type="ECO:0008006" key="4">
    <source>
        <dbReference type="Google" id="ProtNLM"/>
    </source>
</evidence>
<evidence type="ECO:0000256" key="1">
    <source>
        <dbReference type="SAM" id="MobiDB-lite"/>
    </source>
</evidence>
<feature type="compositionally biased region" description="Polar residues" evidence="1">
    <location>
        <begin position="469"/>
        <end position="488"/>
    </location>
</feature>
<reference evidence="2 3" key="1">
    <citation type="submission" date="2019-03" db="EMBL/GenBank/DDBJ databases">
        <title>Single cell metagenomics reveals metabolic interactions within the superorganism composed of flagellate Streblomastix strix and complex community of Bacteroidetes bacteria on its surface.</title>
        <authorList>
            <person name="Treitli S.C."/>
            <person name="Kolisko M."/>
            <person name="Husnik F."/>
            <person name="Keeling P."/>
            <person name="Hampl V."/>
        </authorList>
    </citation>
    <scope>NUCLEOTIDE SEQUENCE [LARGE SCALE GENOMIC DNA]</scope>
    <source>
        <strain evidence="2">ST1C</strain>
    </source>
</reference>
<organism evidence="2 3">
    <name type="scientific">Streblomastix strix</name>
    <dbReference type="NCBI Taxonomy" id="222440"/>
    <lineage>
        <taxon>Eukaryota</taxon>
        <taxon>Metamonada</taxon>
        <taxon>Preaxostyla</taxon>
        <taxon>Oxymonadida</taxon>
        <taxon>Streblomastigidae</taxon>
        <taxon>Streblomastix</taxon>
    </lineage>
</organism>
<dbReference type="AlphaFoldDB" id="A0A5J4WEB0"/>
<feature type="compositionally biased region" description="Polar residues" evidence="1">
    <location>
        <begin position="85"/>
        <end position="95"/>
    </location>
</feature>
<name>A0A5J4WEB0_9EUKA</name>
<feature type="compositionally biased region" description="Basic and acidic residues" evidence="1">
    <location>
        <begin position="52"/>
        <end position="65"/>
    </location>
</feature>
<feature type="region of interest" description="Disordered" evidence="1">
    <location>
        <begin position="281"/>
        <end position="303"/>
    </location>
</feature>
<comment type="caution">
    <text evidence="2">The sequence shown here is derived from an EMBL/GenBank/DDBJ whole genome shotgun (WGS) entry which is preliminary data.</text>
</comment>
<sequence>MSVFIQKHARHDYLAISEWKSFQREVDTDIYLATVRLQLDEDDNHHHHHHDHDHDLNHKHDKEQNQRNNQLDFGRGKKRRRVISSEGSGNGQNNEDWAESLHCEVERYRLRQFRIQHNRLEQVLPPVQIVSGAPVYMSNLRTAQEEAIRTTNIISPYIDEESSVSWTSPESINQERDTPIANFRTAQQLLAAFDNQEQLNQQVNTYLQQQINQHHEVSSDIQIQFQDVTINNTQQNEQIQQIDIIDLEQNTQQQIEDIPRNEQGDINERDQQPTQTDIIRTPQTEAPDNLQHQQTGQDDEEHTAAVCIQPKQSRKRERYDVRRTEEPKVCPTKTFFVWLARLSEYFQQSPTNIIHLFWTENLKQADQKYISTRLERLVQTLGVQNATANSIRHASSTELAAQCFDGRTINAFTHHTPDLKMNKGLHIFAINREQDSKASALVKNHGMKQATQIISKQRGGARVSEGDGLQQSPQGDDLQQSPQETLASPLSPPDLFIPTHR</sequence>
<protein>
    <recommendedName>
        <fullName evidence="4">Tyr recombinase domain-containing protein</fullName>
    </recommendedName>
</protein>
<feature type="region of interest" description="Disordered" evidence="1">
    <location>
        <begin position="44"/>
        <end position="95"/>
    </location>
</feature>
<dbReference type="EMBL" id="SNRW01002406">
    <property type="protein sequence ID" value="KAA6392882.1"/>
    <property type="molecule type" value="Genomic_DNA"/>
</dbReference>
<evidence type="ECO:0000313" key="2">
    <source>
        <dbReference type="EMBL" id="KAA6392882.1"/>
    </source>
</evidence>
<proteinExistence type="predicted"/>
<feature type="region of interest" description="Disordered" evidence="1">
    <location>
        <begin position="449"/>
        <end position="501"/>
    </location>
</feature>
<dbReference type="Proteomes" id="UP000324800">
    <property type="component" value="Unassembled WGS sequence"/>
</dbReference>
<feature type="compositionally biased region" description="Polar residues" evidence="1">
    <location>
        <begin position="281"/>
        <end position="296"/>
    </location>
</feature>
<accession>A0A5J4WEB0</accession>
<evidence type="ECO:0000313" key="3">
    <source>
        <dbReference type="Proteomes" id="UP000324800"/>
    </source>
</evidence>